<feature type="domain" description="Peptidase M56" evidence="2">
    <location>
        <begin position="8"/>
        <end position="267"/>
    </location>
</feature>
<dbReference type="PANTHER" id="PTHR34978">
    <property type="entry name" value="POSSIBLE SENSOR-TRANSDUCER PROTEIN BLAR"/>
    <property type="match status" value="1"/>
</dbReference>
<dbReference type="Proteomes" id="UP001597215">
    <property type="component" value="Unassembled WGS sequence"/>
</dbReference>
<evidence type="ECO:0000313" key="3">
    <source>
        <dbReference type="EMBL" id="MFD1767997.1"/>
    </source>
</evidence>
<reference evidence="4" key="1">
    <citation type="journal article" date="2019" name="Int. J. Syst. Evol. Microbiol.">
        <title>The Global Catalogue of Microorganisms (GCM) 10K type strain sequencing project: providing services to taxonomists for standard genome sequencing and annotation.</title>
        <authorList>
            <consortium name="The Broad Institute Genomics Platform"/>
            <consortium name="The Broad Institute Genome Sequencing Center for Infectious Disease"/>
            <person name="Wu L."/>
            <person name="Ma J."/>
        </authorList>
    </citation>
    <scope>NUCLEOTIDE SEQUENCE [LARGE SCALE GENOMIC DNA]</scope>
    <source>
        <strain evidence="4">CGMCC 1.12449</strain>
    </source>
</reference>
<dbReference type="PANTHER" id="PTHR34978:SF3">
    <property type="entry name" value="SLR0241 PROTEIN"/>
    <property type="match status" value="1"/>
</dbReference>
<evidence type="ECO:0000259" key="2">
    <source>
        <dbReference type="Pfam" id="PF05569"/>
    </source>
</evidence>
<keyword evidence="1" id="KW-1133">Transmembrane helix</keyword>
<feature type="transmembrane region" description="Helical" evidence="1">
    <location>
        <begin position="92"/>
        <end position="110"/>
    </location>
</feature>
<dbReference type="EMBL" id="JBHUEL010000011">
    <property type="protein sequence ID" value="MFD1767997.1"/>
    <property type="molecule type" value="Genomic_DNA"/>
</dbReference>
<dbReference type="CDD" id="cd07341">
    <property type="entry name" value="M56_BlaR1_MecR1_like"/>
    <property type="match status" value="1"/>
</dbReference>
<keyword evidence="4" id="KW-1185">Reference proteome</keyword>
<dbReference type="InterPro" id="IPR008756">
    <property type="entry name" value="Peptidase_M56"/>
</dbReference>
<dbReference type="InterPro" id="IPR052173">
    <property type="entry name" value="Beta-lactam_resp_regulator"/>
</dbReference>
<keyword evidence="1" id="KW-0812">Transmembrane</keyword>
<evidence type="ECO:0000313" key="4">
    <source>
        <dbReference type="Proteomes" id="UP001597215"/>
    </source>
</evidence>
<proteinExistence type="predicted"/>
<comment type="caution">
    <text evidence="3">The sequence shown here is derived from an EMBL/GenBank/DDBJ whole genome shotgun (WGS) entry which is preliminary data.</text>
</comment>
<evidence type="ECO:0000256" key="1">
    <source>
        <dbReference type="SAM" id="Phobius"/>
    </source>
</evidence>
<feature type="transmembrane region" description="Helical" evidence="1">
    <location>
        <begin position="187"/>
        <end position="210"/>
    </location>
</feature>
<organism evidence="3 4">
    <name type="scientific">Sphingorhabdus buctiana</name>
    <dbReference type="NCBI Taxonomy" id="1508805"/>
    <lineage>
        <taxon>Bacteria</taxon>
        <taxon>Pseudomonadati</taxon>
        <taxon>Pseudomonadota</taxon>
        <taxon>Alphaproteobacteria</taxon>
        <taxon>Sphingomonadales</taxon>
        <taxon>Sphingomonadaceae</taxon>
        <taxon>Sphingorhabdus</taxon>
    </lineage>
</organism>
<dbReference type="Pfam" id="PF05569">
    <property type="entry name" value="Peptidase_M56"/>
    <property type="match status" value="1"/>
</dbReference>
<sequence>MTEWLSDTLLATSALLLLVLLIRTPVARHFGASTAYFLWALPAARLFMPTLTQEVRLPAPVAVDTTSDAGGISASVAVDAGNAIASGPVVDWTLVAITLWLGGAALLFIVQMYRYAAMREELLSDAREIDMIDGIRIIQTDRIAGPLAFGLFKRYVAVPREFTRTFSPRERELALAHELAHHRGGDLFANMAAFIFLCLMWFNPLAWMAWSAFRFDQEAACDARVVAGADASTRQSYGRALARTATEGLPAFAMALNNPKTIIQRLRRLMMNETSKGRRLSGKLAILAATAIALPLTATVVPVFAQAEPAAEAPAEKKVELRKHKVIVVKSTDGKDVTVDVSGDAETPFVKKIEKDGKTIILRSNKELSEADVEKMVAEAEASRAKAEWSVAEGERNKMVKRVIVHSSADGAQAHAIRMMGDTEKMVDGMKIAALIPEIDIAEFKGKCEDGQPVTTNVEGSDGKKQSRVRIVLCGKGQANMARKHAIQGLKEARDEIKSDGEMPASVRDDVLKSLDQKIEKLEKQLKDDGAASGDA</sequence>
<name>A0ABW4MIS2_9SPHN</name>
<dbReference type="RefSeq" id="WP_381516125.1">
    <property type="nucleotide sequence ID" value="NZ_JBHUEL010000011.1"/>
</dbReference>
<keyword evidence="1" id="KW-0472">Membrane</keyword>
<gene>
    <name evidence="3" type="ORF">ACFSAG_14215</name>
</gene>
<accession>A0ABW4MIS2</accession>
<protein>
    <submittedName>
        <fullName evidence="3">M56 family metallopeptidase</fullName>
    </submittedName>
</protein>